<dbReference type="InterPro" id="IPR002035">
    <property type="entry name" value="VWF_A"/>
</dbReference>
<evidence type="ECO:0000256" key="4">
    <source>
        <dbReference type="ARBA" id="ARBA00022737"/>
    </source>
</evidence>
<dbReference type="SMART" id="SM00327">
    <property type="entry name" value="VWA"/>
    <property type="match status" value="1"/>
</dbReference>
<keyword evidence="5" id="KW-0325">Glycoprotein</keyword>
<feature type="chain" id="PRO_5042942578" description="VWFA domain-containing protein" evidence="6">
    <location>
        <begin position="26"/>
        <end position="525"/>
    </location>
</feature>
<evidence type="ECO:0000256" key="6">
    <source>
        <dbReference type="SAM" id="SignalP"/>
    </source>
</evidence>
<evidence type="ECO:0000256" key="1">
    <source>
        <dbReference type="ARBA" id="ARBA00004613"/>
    </source>
</evidence>
<proteinExistence type="predicted"/>
<dbReference type="InterPro" id="IPR050525">
    <property type="entry name" value="ECM_Assembly_Org"/>
</dbReference>
<dbReference type="Pfam" id="PF00092">
    <property type="entry name" value="VWA"/>
    <property type="match status" value="1"/>
</dbReference>
<dbReference type="Proteomes" id="UP000007879">
    <property type="component" value="Unassembled WGS sequence"/>
</dbReference>
<dbReference type="KEGG" id="aqu:100636433"/>
<sequence length="525" mass="57190">MRASMSLHFIFLWSWLFLFCSVRCAVDLTTQEGTSGSAIVEASIAKISLASIFTDNDQHMLRRIAYAETRDGEDSDTYSSNRGIWGVGESKYSATKNRFNPQLLQKLNKIRETFKIDWLNTKWTDLRKPFYSALAARLYMYVITHSIPLASDINGQGTYWANYFTSSNGTQSDYVASVNRLLTLQNCSLNALDLYFVMDASGSVGPDNFDLMKGFVYEITDSFNVGSDSVRVGVMSYASSNYYHFHLNTYSTKLSVLIAINNLPYSGGGTYTGQALDGMRTVGFSTSNGARPSSQGVPRVGIVITGRHSNSYSATITAANNVHNAGIIVFAVGIAGANQNELNAIASQPSYVSFLSSFSLTLLNSLQFTLSQESCVASPKIELNSTVTDNIGSGQTKYLNYPLPNNTQGITVVLNVTNGSVTLYASTVVSTPNETFHEFKLVTNTYEDVFINRSSLNNSGTADTVFIAVEGNGISNQMQISATQGDTSTEPVAIDVFLNPNIFKSYGATITVECIAHGKPQPDLN</sequence>
<dbReference type="GO" id="GO:0005576">
    <property type="term" value="C:extracellular region"/>
    <property type="evidence" value="ECO:0007669"/>
    <property type="project" value="UniProtKB-SubCell"/>
</dbReference>
<keyword evidence="9" id="KW-1185">Reference proteome</keyword>
<dbReference type="SUPFAM" id="SSF53300">
    <property type="entry name" value="vWA-like"/>
    <property type="match status" value="1"/>
</dbReference>
<evidence type="ECO:0000313" key="8">
    <source>
        <dbReference type="EnsemblMetazoa" id="XP_019862542.1"/>
    </source>
</evidence>
<dbReference type="EnsemblMetazoa" id="XM_020006983.1">
    <property type="protein sequence ID" value="XP_019862542.1"/>
    <property type="gene ID" value="LOC100636433"/>
</dbReference>
<keyword evidence="4" id="KW-0677">Repeat</keyword>
<dbReference type="Gene3D" id="3.40.50.410">
    <property type="entry name" value="von Willebrand factor, type A domain"/>
    <property type="match status" value="1"/>
</dbReference>
<evidence type="ECO:0000256" key="3">
    <source>
        <dbReference type="ARBA" id="ARBA00022729"/>
    </source>
</evidence>
<dbReference type="InterPro" id="IPR036465">
    <property type="entry name" value="vWFA_dom_sf"/>
</dbReference>
<protein>
    <recommendedName>
        <fullName evidence="7">VWFA domain-containing protein</fullName>
    </recommendedName>
</protein>
<reference evidence="8" key="2">
    <citation type="submission" date="2024-06" db="UniProtKB">
        <authorList>
            <consortium name="EnsemblMetazoa"/>
        </authorList>
    </citation>
    <scope>IDENTIFICATION</scope>
</reference>
<dbReference type="GeneID" id="100636433"/>
<evidence type="ECO:0000259" key="7">
    <source>
        <dbReference type="PROSITE" id="PS50234"/>
    </source>
</evidence>
<dbReference type="FunFam" id="3.40.50.410:FF:000004">
    <property type="entry name" value="collagen alpha-6(VI) chain"/>
    <property type="match status" value="1"/>
</dbReference>
<name>A0AAN0K056_AMPQE</name>
<reference evidence="9" key="1">
    <citation type="journal article" date="2010" name="Nature">
        <title>The Amphimedon queenslandica genome and the evolution of animal complexity.</title>
        <authorList>
            <person name="Srivastava M."/>
            <person name="Simakov O."/>
            <person name="Chapman J."/>
            <person name="Fahey B."/>
            <person name="Gauthier M.E."/>
            <person name="Mitros T."/>
            <person name="Richards G.S."/>
            <person name="Conaco C."/>
            <person name="Dacre M."/>
            <person name="Hellsten U."/>
            <person name="Larroux C."/>
            <person name="Putnam N.H."/>
            <person name="Stanke M."/>
            <person name="Adamska M."/>
            <person name="Darling A."/>
            <person name="Degnan S.M."/>
            <person name="Oakley T.H."/>
            <person name="Plachetzki D.C."/>
            <person name="Zhai Y."/>
            <person name="Adamski M."/>
            <person name="Calcino A."/>
            <person name="Cummins S.F."/>
            <person name="Goodstein D.M."/>
            <person name="Harris C."/>
            <person name="Jackson D.J."/>
            <person name="Leys S.P."/>
            <person name="Shu S."/>
            <person name="Woodcroft B.J."/>
            <person name="Vervoort M."/>
            <person name="Kosik K.S."/>
            <person name="Manning G."/>
            <person name="Degnan B.M."/>
            <person name="Rokhsar D.S."/>
        </authorList>
    </citation>
    <scope>NUCLEOTIDE SEQUENCE [LARGE SCALE GENOMIC DNA]</scope>
</reference>
<keyword evidence="3 6" id="KW-0732">Signal</keyword>
<evidence type="ECO:0000313" key="9">
    <source>
        <dbReference type="Proteomes" id="UP000007879"/>
    </source>
</evidence>
<dbReference type="PROSITE" id="PS50234">
    <property type="entry name" value="VWFA"/>
    <property type="match status" value="1"/>
</dbReference>
<dbReference type="AlphaFoldDB" id="A0AAN0K056"/>
<feature type="signal peptide" evidence="6">
    <location>
        <begin position="1"/>
        <end position="25"/>
    </location>
</feature>
<dbReference type="PRINTS" id="PR00453">
    <property type="entry name" value="VWFADOMAIN"/>
</dbReference>
<feature type="domain" description="VWFA" evidence="7">
    <location>
        <begin position="193"/>
        <end position="370"/>
    </location>
</feature>
<keyword evidence="2" id="KW-0964">Secreted</keyword>
<evidence type="ECO:0000256" key="2">
    <source>
        <dbReference type="ARBA" id="ARBA00022525"/>
    </source>
</evidence>
<comment type="subcellular location">
    <subcellularLocation>
        <location evidence="1">Secreted</location>
    </subcellularLocation>
</comment>
<organism evidence="8 9">
    <name type="scientific">Amphimedon queenslandica</name>
    <name type="common">Sponge</name>
    <dbReference type="NCBI Taxonomy" id="400682"/>
    <lineage>
        <taxon>Eukaryota</taxon>
        <taxon>Metazoa</taxon>
        <taxon>Porifera</taxon>
        <taxon>Demospongiae</taxon>
        <taxon>Heteroscleromorpha</taxon>
        <taxon>Haplosclerida</taxon>
        <taxon>Niphatidae</taxon>
        <taxon>Amphimedon</taxon>
    </lineage>
</organism>
<accession>A0AAN0K056</accession>
<evidence type="ECO:0000256" key="5">
    <source>
        <dbReference type="ARBA" id="ARBA00023180"/>
    </source>
</evidence>
<dbReference type="PANTHER" id="PTHR24020">
    <property type="entry name" value="COLLAGEN ALPHA"/>
    <property type="match status" value="1"/>
</dbReference>
<dbReference type="RefSeq" id="XP_019862542.1">
    <property type="nucleotide sequence ID" value="XM_020006983.1"/>
</dbReference>
<dbReference type="PANTHER" id="PTHR24020:SF87">
    <property type="entry name" value="COLLAGEN ALPHA-1(VI) CHAIN-LIKE"/>
    <property type="match status" value="1"/>
</dbReference>
<dbReference type="CDD" id="cd01472">
    <property type="entry name" value="vWA_collagen"/>
    <property type="match status" value="1"/>
</dbReference>